<evidence type="ECO:0000256" key="1">
    <source>
        <dbReference type="SAM" id="MobiDB-lite"/>
    </source>
</evidence>
<dbReference type="WBParaSite" id="TMUE_1000003727.1">
    <property type="protein sequence ID" value="TMUE_1000003727.1"/>
    <property type="gene ID" value="WBGene00290773"/>
</dbReference>
<feature type="compositionally biased region" description="Basic and acidic residues" evidence="1">
    <location>
        <begin position="294"/>
        <end position="306"/>
    </location>
</feature>
<organism evidence="2 3">
    <name type="scientific">Trichuris muris</name>
    <name type="common">Mouse whipworm</name>
    <dbReference type="NCBI Taxonomy" id="70415"/>
    <lineage>
        <taxon>Eukaryota</taxon>
        <taxon>Metazoa</taxon>
        <taxon>Ecdysozoa</taxon>
        <taxon>Nematoda</taxon>
        <taxon>Enoplea</taxon>
        <taxon>Dorylaimia</taxon>
        <taxon>Trichinellida</taxon>
        <taxon>Trichuridae</taxon>
        <taxon>Trichuris</taxon>
    </lineage>
</organism>
<name>A0A5S6Q9U2_TRIMR</name>
<feature type="region of interest" description="Disordered" evidence="1">
    <location>
        <begin position="625"/>
        <end position="648"/>
    </location>
</feature>
<accession>A0A5S6Q9U2</accession>
<dbReference type="AlphaFoldDB" id="A0A5S6Q9U2"/>
<protein>
    <submittedName>
        <fullName evidence="3 4">Uncharacterized protein</fullName>
    </submittedName>
</protein>
<evidence type="ECO:0000313" key="3">
    <source>
        <dbReference type="WBParaSite" id="TMUE_1000003727.1"/>
    </source>
</evidence>
<proteinExistence type="predicted"/>
<evidence type="ECO:0000313" key="4">
    <source>
        <dbReference type="WBParaSite" id="TMUE_1000003727.2"/>
    </source>
</evidence>
<evidence type="ECO:0000313" key="2">
    <source>
        <dbReference type="Proteomes" id="UP000046395"/>
    </source>
</evidence>
<feature type="region of interest" description="Disordered" evidence="1">
    <location>
        <begin position="194"/>
        <end position="218"/>
    </location>
</feature>
<feature type="compositionally biased region" description="Polar residues" evidence="1">
    <location>
        <begin position="684"/>
        <end position="693"/>
    </location>
</feature>
<reference evidence="2" key="2">
    <citation type="submission" date="2014-03" db="EMBL/GenBank/DDBJ databases">
        <title>The whipworm genome and dual-species transcriptomics of an intimate host-pathogen interaction.</title>
        <authorList>
            <person name="Foth B.J."/>
            <person name="Tsai I.J."/>
            <person name="Reid A.J."/>
            <person name="Bancroft A.J."/>
            <person name="Nichol S."/>
            <person name="Tracey A."/>
            <person name="Holroyd N."/>
            <person name="Cotton J.A."/>
            <person name="Stanley E.J."/>
            <person name="Zarowiecki M."/>
            <person name="Liu J.Z."/>
            <person name="Huckvale T."/>
            <person name="Cooper P.J."/>
            <person name="Grencis R.K."/>
            <person name="Berriman M."/>
        </authorList>
    </citation>
    <scope>NUCLEOTIDE SEQUENCE [LARGE SCALE GENOMIC DNA]</scope>
    <source>
        <strain evidence="2">Edinburgh</strain>
    </source>
</reference>
<feature type="region of interest" description="Disordered" evidence="1">
    <location>
        <begin position="531"/>
        <end position="558"/>
    </location>
</feature>
<dbReference type="Proteomes" id="UP000046395">
    <property type="component" value="Unassembled WGS sequence"/>
</dbReference>
<feature type="region of interest" description="Disordered" evidence="1">
    <location>
        <begin position="281"/>
        <end position="309"/>
    </location>
</feature>
<dbReference type="WBParaSite" id="TMUE_1000003727.2">
    <property type="protein sequence ID" value="TMUE_1000003727.2"/>
    <property type="gene ID" value="WBGene00290773"/>
</dbReference>
<reference evidence="3" key="3">
    <citation type="submission" date="2019-12" db="UniProtKB">
        <authorList>
            <consortium name="WormBaseParasite"/>
        </authorList>
    </citation>
    <scope>IDENTIFICATION</scope>
</reference>
<keyword evidence="2" id="KW-1185">Reference proteome</keyword>
<feature type="region of interest" description="Disordered" evidence="1">
    <location>
        <begin position="684"/>
        <end position="709"/>
    </location>
</feature>
<dbReference type="WBParaSite" id="TMUE_1000003727.3">
    <property type="protein sequence ID" value="TMUE_1000003727.3"/>
    <property type="gene ID" value="WBGene00290773"/>
</dbReference>
<feature type="compositionally biased region" description="Polar residues" evidence="1">
    <location>
        <begin position="58"/>
        <end position="72"/>
    </location>
</feature>
<reference evidence="2" key="1">
    <citation type="submission" date="2013-11" db="EMBL/GenBank/DDBJ databases">
        <authorList>
            <person name="Aslett M."/>
        </authorList>
    </citation>
    <scope>NUCLEOTIDE SEQUENCE [LARGE SCALE GENOMIC DNA]</scope>
    <source>
        <strain evidence="2">Edinburgh</strain>
    </source>
</reference>
<feature type="region of interest" description="Disordered" evidence="1">
    <location>
        <begin position="57"/>
        <end position="91"/>
    </location>
</feature>
<sequence length="709" mass="75839">MQVPEGELVPDSSEERFSHVRVSFRLPVAAAYLLRSLQSNDPDKLRSLGVLSVEVDNGNDTQASPSCSSAAFSQEGRNEDAVRSNSNSMPPAMEYNGSGNIFSPGSDMRDAVGNCFRPAASADMKPSAPYLASAAPATTDGCRRMSADYQVLSPTDYQQMAARETLDCPLGQNPRYRPIAAPVEAAVSPWQCAPSTNTSPQPLRVMPKRVGRSPPTTVSANSPLLVGLLLQSSGSGIGQNNALVADGLNPTAGRPPNSSPSVIAKTQENMKNFAPMVTAALQKPKRPRTGGTRKGSEKRMRSRRDSASTAALRPIVDGIGFAKLANTNPQQVNLENETDFSSQYDSTPSYVNENSSFSFATKLHRETTINEVIQSVVLNAPGQDGFVEMTSPDNCDGQVCPLRIPDGGRTSKRLPSDPEDLNDCNLNPSSALSDVQSPQSVVSTDNRIPTDLMMDCLTPHVVPYSSAVSVPNSVSRTHPCAVGNAYVDAASAMEETDNAHVSPSGDLATLSAQVPEASFCNLRRSLSSKPVSPVTQALANGNDRRPEPAGSDAQVDYDSHSATYDLGELREGEEEENSANASMSSALQGCYQSSKIGRSNQPTEVALLASDYLVRTDHDYAPLFSDSLNHGSPQDRLEKPCSIPSDEPEDDCLIGKVALSAFEGSYDQDGRTLDVSVALLPQQMSSSQRQNHQWAMPTEMPFEQNVGSQ</sequence>